<feature type="modified residue" description="Phosphohistidine" evidence="5">
    <location>
        <position position="58"/>
    </location>
</feature>
<organism evidence="7 8">
    <name type="scientific">Vibrio sagamiensis NBRC 104589</name>
    <dbReference type="NCBI Taxonomy" id="1219064"/>
    <lineage>
        <taxon>Bacteria</taxon>
        <taxon>Pseudomonadati</taxon>
        <taxon>Pseudomonadota</taxon>
        <taxon>Gammaproteobacteria</taxon>
        <taxon>Vibrionales</taxon>
        <taxon>Vibrionaceae</taxon>
        <taxon>Vibrio</taxon>
    </lineage>
</organism>
<accession>A0A511QGH9</accession>
<feature type="domain" description="HPt" evidence="6">
    <location>
        <begin position="19"/>
        <end position="112"/>
    </location>
</feature>
<gene>
    <name evidence="7" type="primary">luxU</name>
    <name evidence="7" type="ORF">VSA01S_24830</name>
</gene>
<dbReference type="PROSITE" id="PS50894">
    <property type="entry name" value="HPT"/>
    <property type="match status" value="1"/>
</dbReference>
<dbReference type="OrthoDB" id="6313555at2"/>
<evidence type="ECO:0000256" key="3">
    <source>
        <dbReference type="ARBA" id="ARBA00022553"/>
    </source>
</evidence>
<dbReference type="Proteomes" id="UP000321922">
    <property type="component" value="Unassembled WGS sequence"/>
</dbReference>
<dbReference type="InterPro" id="IPR008207">
    <property type="entry name" value="Sig_transdc_His_kin_Hpt_dom"/>
</dbReference>
<dbReference type="Pfam" id="PF01627">
    <property type="entry name" value="Hpt"/>
    <property type="match status" value="1"/>
</dbReference>
<protein>
    <recommendedName>
        <fullName evidence="2">Phosphorelay protein LuxU</fullName>
    </recommendedName>
</protein>
<keyword evidence="3 5" id="KW-0597">Phosphoprotein</keyword>
<comment type="subunit">
    <text evidence="1">Monomer.</text>
</comment>
<keyword evidence="8" id="KW-1185">Reference proteome</keyword>
<name>A0A511QGH9_9VIBR</name>
<evidence type="ECO:0000313" key="8">
    <source>
        <dbReference type="Proteomes" id="UP000321922"/>
    </source>
</evidence>
<dbReference type="EMBL" id="BJXJ01000023">
    <property type="protein sequence ID" value="GEM76371.1"/>
    <property type="molecule type" value="Genomic_DNA"/>
</dbReference>
<dbReference type="GO" id="GO:0000160">
    <property type="term" value="P:phosphorelay signal transduction system"/>
    <property type="evidence" value="ECO:0007669"/>
    <property type="project" value="UniProtKB-KW"/>
</dbReference>
<comment type="caution">
    <text evidence="7">The sequence shown here is derived from an EMBL/GenBank/DDBJ whole genome shotgun (WGS) entry which is preliminary data.</text>
</comment>
<dbReference type="SUPFAM" id="SSF47226">
    <property type="entry name" value="Histidine-containing phosphotransfer domain, HPT domain"/>
    <property type="match status" value="1"/>
</dbReference>
<sequence>MNTSVLSQKKIEGLSAEIGSENIPILLDIFIGEMGIYIDNLINIQGVEQQVYLKEISHALKSSAASFGAERLCELAISIDKKAKLNQCQDLENEVSAMLALLQITREVYSSWAN</sequence>
<evidence type="ECO:0000259" key="6">
    <source>
        <dbReference type="PROSITE" id="PS50894"/>
    </source>
</evidence>
<evidence type="ECO:0000256" key="5">
    <source>
        <dbReference type="PROSITE-ProRule" id="PRU00110"/>
    </source>
</evidence>
<keyword evidence="4" id="KW-0902">Two-component regulatory system</keyword>
<dbReference type="GO" id="GO:0004672">
    <property type="term" value="F:protein kinase activity"/>
    <property type="evidence" value="ECO:0007669"/>
    <property type="project" value="UniProtKB-ARBA"/>
</dbReference>
<evidence type="ECO:0000313" key="7">
    <source>
        <dbReference type="EMBL" id="GEM76371.1"/>
    </source>
</evidence>
<dbReference type="InterPro" id="IPR036641">
    <property type="entry name" value="HPT_dom_sf"/>
</dbReference>
<evidence type="ECO:0000256" key="4">
    <source>
        <dbReference type="ARBA" id="ARBA00023012"/>
    </source>
</evidence>
<reference evidence="7 8" key="1">
    <citation type="submission" date="2019-07" db="EMBL/GenBank/DDBJ databases">
        <title>Whole genome shotgun sequence of Vibrio sagamiensis NBRC 104589.</title>
        <authorList>
            <person name="Hosoyama A."/>
            <person name="Uohara A."/>
            <person name="Ohji S."/>
            <person name="Ichikawa N."/>
        </authorList>
    </citation>
    <scope>NUCLEOTIDE SEQUENCE [LARGE SCALE GENOMIC DNA]</scope>
    <source>
        <strain evidence="7 8">NBRC 104589</strain>
    </source>
</reference>
<dbReference type="InterPro" id="IPR053403">
    <property type="entry name" value="QS_phosphorelay_intermediate"/>
</dbReference>
<evidence type="ECO:0000256" key="1">
    <source>
        <dbReference type="ARBA" id="ARBA00011245"/>
    </source>
</evidence>
<proteinExistence type="predicted"/>
<dbReference type="AlphaFoldDB" id="A0A511QGH9"/>
<dbReference type="Gene3D" id="1.20.120.160">
    <property type="entry name" value="HPT domain"/>
    <property type="match status" value="1"/>
</dbReference>
<dbReference type="RefSeq" id="WP_039981453.1">
    <property type="nucleotide sequence ID" value="NZ_BAOJ01000058.1"/>
</dbReference>
<dbReference type="NCBIfam" id="NF041948">
    <property type="entry name" value="Phrelay_LuxU_Vib"/>
    <property type="match status" value="1"/>
</dbReference>
<evidence type="ECO:0000256" key="2">
    <source>
        <dbReference type="ARBA" id="ARBA00017260"/>
    </source>
</evidence>